<dbReference type="AlphaFoldDB" id="A0A3A2Z7S9"/>
<dbReference type="EMBL" id="MVGC01001104">
    <property type="protein sequence ID" value="RJE17357.1"/>
    <property type="molecule type" value="Genomic_DNA"/>
</dbReference>
<evidence type="ECO:0000313" key="3">
    <source>
        <dbReference type="Proteomes" id="UP000266188"/>
    </source>
</evidence>
<feature type="non-terminal residue" evidence="2">
    <location>
        <position position="254"/>
    </location>
</feature>
<dbReference type="InterPro" id="IPR013078">
    <property type="entry name" value="His_Pase_superF_clade-1"/>
</dbReference>
<proteinExistence type="predicted"/>
<accession>A0A3A2Z7S9</accession>
<dbReference type="PANTHER" id="PTHR16469:SF51">
    <property type="entry name" value="TRANSCRIPTION FACTOR TAU 55 KDA SUBUNIT"/>
    <property type="match status" value="1"/>
</dbReference>
<keyword evidence="3" id="KW-1185">Reference proteome</keyword>
<dbReference type="Gene3D" id="3.40.50.1240">
    <property type="entry name" value="Phosphoglycerate mutase-like"/>
    <property type="match status" value="1"/>
</dbReference>
<feature type="region of interest" description="Disordered" evidence="1">
    <location>
        <begin position="1"/>
        <end position="21"/>
    </location>
</feature>
<evidence type="ECO:0000313" key="2">
    <source>
        <dbReference type="EMBL" id="RJE17357.1"/>
    </source>
</evidence>
<dbReference type="InterPro" id="IPR051710">
    <property type="entry name" value="Phosphatase_SH3-domain"/>
</dbReference>
<evidence type="ECO:0000256" key="1">
    <source>
        <dbReference type="SAM" id="MobiDB-lite"/>
    </source>
</evidence>
<dbReference type="InterPro" id="IPR029033">
    <property type="entry name" value="His_PPase_superfam"/>
</dbReference>
<sequence>MSAFPTPTGNPSDPSLTSHGVTQSLELAAHLSSPDFHPKPFRIYSSPFYRCLQTIQPSVERLKAGAKSGEISVEEGVDLDVRVEDGIGEWFGPTSYFTHPSPSPPSELASHFPTLFHPSTPEAEYTPHVLPSRQGESIAELHDRVATAVAGIIADVDAEITQVESSQRPEDRTSKAILLVSHAAPLIAIGRALTGNMPEDSGEEDFNVFTAGLSKFVRRARGSGNGVGDGGKGEERLAPGTKILRRGTAVPDWQ</sequence>
<name>A0A3A2Z7S9_9EURO</name>
<dbReference type="Proteomes" id="UP000266188">
    <property type="component" value="Unassembled WGS sequence"/>
</dbReference>
<dbReference type="SUPFAM" id="SSF53254">
    <property type="entry name" value="Phosphoglycerate mutase-like"/>
    <property type="match status" value="1"/>
</dbReference>
<dbReference type="Pfam" id="PF00300">
    <property type="entry name" value="His_Phos_1"/>
    <property type="match status" value="1"/>
</dbReference>
<comment type="caution">
    <text evidence="2">The sequence shown here is derived from an EMBL/GenBank/DDBJ whole genome shotgun (WGS) entry which is preliminary data.</text>
</comment>
<organism evidence="2 3">
    <name type="scientific">Aspergillus sclerotialis</name>
    <dbReference type="NCBI Taxonomy" id="2070753"/>
    <lineage>
        <taxon>Eukaryota</taxon>
        <taxon>Fungi</taxon>
        <taxon>Dikarya</taxon>
        <taxon>Ascomycota</taxon>
        <taxon>Pezizomycotina</taxon>
        <taxon>Eurotiomycetes</taxon>
        <taxon>Eurotiomycetidae</taxon>
        <taxon>Eurotiales</taxon>
        <taxon>Aspergillaceae</taxon>
        <taxon>Aspergillus</taxon>
        <taxon>Aspergillus subgen. Polypaecilum</taxon>
    </lineage>
</organism>
<dbReference type="STRING" id="2070753.A0A3A2Z7S9"/>
<protein>
    <submittedName>
        <fullName evidence="2">Phosphoglycerate mutase family protein</fullName>
    </submittedName>
</protein>
<dbReference type="OrthoDB" id="414418at2759"/>
<reference evidence="3" key="1">
    <citation type="submission" date="2017-02" db="EMBL/GenBank/DDBJ databases">
        <authorList>
            <person name="Tafer H."/>
            <person name="Lopandic K."/>
        </authorList>
    </citation>
    <scope>NUCLEOTIDE SEQUENCE [LARGE SCALE GENOMIC DNA]</scope>
    <source>
        <strain evidence="3">CBS 366.77</strain>
    </source>
</reference>
<gene>
    <name evidence="2" type="ORF">PHISCL_10306</name>
</gene>
<dbReference type="PANTHER" id="PTHR16469">
    <property type="entry name" value="UBIQUITIN-ASSOCIATED AND SH3 DOMAIN-CONTAINING BA-RELATED"/>
    <property type="match status" value="1"/>
</dbReference>